<proteinExistence type="predicted"/>
<dbReference type="PANTHER" id="PTHR31170">
    <property type="entry name" value="BNAC04G53230D PROTEIN"/>
    <property type="match status" value="1"/>
</dbReference>
<evidence type="ECO:0000313" key="4">
    <source>
        <dbReference type="Proteomes" id="UP001642260"/>
    </source>
</evidence>
<evidence type="ECO:0000313" key="3">
    <source>
        <dbReference type="EMBL" id="CAH8320039.1"/>
    </source>
</evidence>
<dbReference type="InterPro" id="IPR004158">
    <property type="entry name" value="DUF247_pln"/>
</dbReference>
<keyword evidence="2" id="KW-0812">Transmembrane</keyword>
<comment type="caution">
    <text evidence="3">The sequence shown here is derived from an EMBL/GenBank/DDBJ whole genome shotgun (WGS) entry which is preliminary data.</text>
</comment>
<keyword evidence="4" id="KW-1185">Reference proteome</keyword>
<dbReference type="AlphaFoldDB" id="A0ABC8JBQ4"/>
<accession>A0ABC8JBQ4</accession>
<evidence type="ECO:0000256" key="2">
    <source>
        <dbReference type="SAM" id="Phobius"/>
    </source>
</evidence>
<dbReference type="Proteomes" id="UP001642260">
    <property type="component" value="Unassembled WGS sequence"/>
</dbReference>
<reference evidence="3 4" key="1">
    <citation type="submission" date="2022-03" db="EMBL/GenBank/DDBJ databases">
        <authorList>
            <person name="Macdonald S."/>
            <person name="Ahmed S."/>
            <person name="Newling K."/>
        </authorList>
    </citation>
    <scope>NUCLEOTIDE SEQUENCE [LARGE SCALE GENOMIC DNA]</scope>
</reference>
<name>A0ABC8JBQ4_ERUVS</name>
<sequence>MAKENQPLMDLEQGIKLTDFTDNEPPEMILDNKNEIGSGYVTKWSEGSSRGPWTAPYHTATLGEYEESQKEKVIEDPTMENVTGTGNVGRWSEGFRDPSAPNLQKTEKAKVMSTKTKPVSGSEPEIPGLWPSLFSKEYCCIYRVPNRLRRVNPEAYTPQMLLLGPLQHSKKAEALELSKTDLRYLDYMNMERHKQKYVKAIANRYGTETLIEFTRIIKRDEYIIRASYAESTEWIKSAEFVEMILRDAVFLLGFFLQTGTQKYQRQEDILFDEPCLITTILEDLILLENQLPYALLEDLFEPFLFTFRFEETLRDIILRVFSFEGKLKKEVKFRHFTDLFRRVRVATLCLSEEQAEQPKSIKSLYNADKLDSAGVDFVNVGEDNDLSLVIVFKGGVLTMPCFTAEDNTERVIRNIMALEQCHYTLSAYVCNYIAFLDFLIDTEADVDLLVKKDVVKNWLGHQGSVAEMVNKLCLGLVDFGSHYEPIAEKLKSHYNSRVHRSVATLRRVYFKDLWTGTATVAAVVLLVLTLIQTVASILQVT</sequence>
<dbReference type="Pfam" id="PF03140">
    <property type="entry name" value="DUF247"/>
    <property type="match status" value="1"/>
</dbReference>
<feature type="transmembrane region" description="Helical" evidence="2">
    <location>
        <begin position="513"/>
        <end position="538"/>
    </location>
</feature>
<dbReference type="PANTHER" id="PTHR31170:SF8">
    <property type="entry name" value="EXPRESSED PROTEIN-RELATED"/>
    <property type="match status" value="1"/>
</dbReference>
<protein>
    <submittedName>
        <fullName evidence="3">Uncharacterized protein</fullName>
    </submittedName>
</protein>
<keyword evidence="2" id="KW-0472">Membrane</keyword>
<gene>
    <name evidence="3" type="ORF">ERUC_LOCUS8623</name>
</gene>
<feature type="region of interest" description="Disordered" evidence="1">
    <location>
        <begin position="86"/>
        <end position="124"/>
    </location>
</feature>
<evidence type="ECO:0000256" key="1">
    <source>
        <dbReference type="SAM" id="MobiDB-lite"/>
    </source>
</evidence>
<organism evidence="3 4">
    <name type="scientific">Eruca vesicaria subsp. sativa</name>
    <name type="common">Garden rocket</name>
    <name type="synonym">Eruca sativa</name>
    <dbReference type="NCBI Taxonomy" id="29727"/>
    <lineage>
        <taxon>Eukaryota</taxon>
        <taxon>Viridiplantae</taxon>
        <taxon>Streptophyta</taxon>
        <taxon>Embryophyta</taxon>
        <taxon>Tracheophyta</taxon>
        <taxon>Spermatophyta</taxon>
        <taxon>Magnoliopsida</taxon>
        <taxon>eudicotyledons</taxon>
        <taxon>Gunneridae</taxon>
        <taxon>Pentapetalae</taxon>
        <taxon>rosids</taxon>
        <taxon>malvids</taxon>
        <taxon>Brassicales</taxon>
        <taxon>Brassicaceae</taxon>
        <taxon>Brassiceae</taxon>
        <taxon>Eruca</taxon>
    </lineage>
</organism>
<dbReference type="EMBL" id="CAKOAT010090377">
    <property type="protein sequence ID" value="CAH8320039.1"/>
    <property type="molecule type" value="Genomic_DNA"/>
</dbReference>
<keyword evidence="2" id="KW-1133">Transmembrane helix</keyword>